<dbReference type="Gene3D" id="2.60.40.3780">
    <property type="match status" value="1"/>
</dbReference>
<dbReference type="PANTHER" id="PTHR30582">
    <property type="entry name" value="L,D-TRANSPEPTIDASE"/>
    <property type="match status" value="1"/>
</dbReference>
<feature type="signal peptide" evidence="9">
    <location>
        <begin position="1"/>
        <end position="21"/>
    </location>
</feature>
<keyword evidence="2" id="KW-0808">Transferase</keyword>
<dbReference type="Proteomes" id="UP001596074">
    <property type="component" value="Unassembled WGS sequence"/>
</dbReference>
<feature type="region of interest" description="Disordered" evidence="8">
    <location>
        <begin position="26"/>
        <end position="58"/>
    </location>
</feature>
<dbReference type="Pfam" id="PF17964">
    <property type="entry name" value="Big_10"/>
    <property type="match status" value="1"/>
</dbReference>
<dbReference type="CDD" id="cd16913">
    <property type="entry name" value="YkuD_like"/>
    <property type="match status" value="1"/>
</dbReference>
<feature type="domain" description="L,D-TPase catalytic" evidence="10">
    <location>
        <begin position="239"/>
        <end position="368"/>
    </location>
</feature>
<evidence type="ECO:0000313" key="11">
    <source>
        <dbReference type="EMBL" id="MFC5748592.1"/>
    </source>
</evidence>
<feature type="compositionally biased region" description="Gly residues" evidence="8">
    <location>
        <begin position="26"/>
        <end position="36"/>
    </location>
</feature>
<gene>
    <name evidence="11" type="ORF">ACFPZN_23505</name>
</gene>
<comment type="pathway">
    <text evidence="1 7">Cell wall biogenesis; peptidoglycan biosynthesis.</text>
</comment>
<evidence type="ECO:0000256" key="7">
    <source>
        <dbReference type="PROSITE-ProRule" id="PRU01373"/>
    </source>
</evidence>
<sequence length="406" mass="43818">MLRRAYRLVPAMVLVAPGAVACGGGDGGGDGSGGPAGRAAPSPPAPIRFTPGDGARDVRPDRPVIVTAARGTLHKVVLRGGGDRADGRLSPDRLTWRTRWTLRPATTYTVTATGTGARGEPTALTGRFTTLRPPGTFAISDVTPRAGEVVGAGMPLIVTFDRPIARRAAVEEALEVRMRRAVPGAWRWTGPRQVVFRPRRYWPSGQRVTLLAHTAGVRAAPGVYGASGRTAGFRVGVRRISTVDVRRHRMTVQENGRTVRSAGISAGKGGTRAYTTTSGVHLAMSRNDPITMTSAWMGVTDEDDPRYYKKSVRHAVQISSSGEYVHAAPWSLRQQGRANVSHGCVNASPEFAQWFYARSLRGDIVHVTGTDRALEPYNGWGFWQLSWKQWMAGSALERPVVDGRAH</sequence>
<feature type="active site" description="Nucleophile" evidence="7">
    <location>
        <position position="344"/>
    </location>
</feature>
<feature type="chain" id="PRO_5045260167" evidence="9">
    <location>
        <begin position="22"/>
        <end position="406"/>
    </location>
</feature>
<keyword evidence="3 7" id="KW-0133">Cell shape</keyword>
<evidence type="ECO:0000256" key="4">
    <source>
        <dbReference type="ARBA" id="ARBA00022984"/>
    </source>
</evidence>
<evidence type="ECO:0000256" key="8">
    <source>
        <dbReference type="SAM" id="MobiDB-lite"/>
    </source>
</evidence>
<evidence type="ECO:0000256" key="5">
    <source>
        <dbReference type="ARBA" id="ARBA00023315"/>
    </source>
</evidence>
<dbReference type="Gene3D" id="2.60.40.3710">
    <property type="match status" value="1"/>
</dbReference>
<dbReference type="PROSITE" id="PS52029">
    <property type="entry name" value="LD_TPASE"/>
    <property type="match status" value="1"/>
</dbReference>
<dbReference type="InterPro" id="IPR041280">
    <property type="entry name" value="Big_10"/>
</dbReference>
<dbReference type="InterPro" id="IPR038063">
    <property type="entry name" value="Transpep_catalytic_dom"/>
</dbReference>
<keyword evidence="4 7" id="KW-0573">Peptidoglycan synthesis</keyword>
<feature type="active site" description="Proton donor/acceptor" evidence="7">
    <location>
        <position position="326"/>
    </location>
</feature>
<keyword evidence="6 7" id="KW-0961">Cell wall biogenesis/degradation</keyword>
<evidence type="ECO:0000313" key="12">
    <source>
        <dbReference type="Proteomes" id="UP001596074"/>
    </source>
</evidence>
<dbReference type="PANTHER" id="PTHR30582:SF2">
    <property type="entry name" value="L,D-TRANSPEPTIDASE YCIB-RELATED"/>
    <property type="match status" value="1"/>
</dbReference>
<evidence type="ECO:0000256" key="9">
    <source>
        <dbReference type="SAM" id="SignalP"/>
    </source>
</evidence>
<keyword evidence="12" id="KW-1185">Reference proteome</keyword>
<proteinExistence type="predicted"/>
<dbReference type="RefSeq" id="WP_378284266.1">
    <property type="nucleotide sequence ID" value="NZ_JBHSON010000033.1"/>
</dbReference>
<name>A0ABW1A1Q7_9ACTN</name>
<dbReference type="InterPro" id="IPR050979">
    <property type="entry name" value="LD-transpeptidase"/>
</dbReference>
<evidence type="ECO:0000256" key="1">
    <source>
        <dbReference type="ARBA" id="ARBA00004752"/>
    </source>
</evidence>
<accession>A0ABW1A1Q7</accession>
<dbReference type="Pfam" id="PF03734">
    <property type="entry name" value="YkuD"/>
    <property type="match status" value="1"/>
</dbReference>
<dbReference type="InterPro" id="IPR005490">
    <property type="entry name" value="LD_TPept_cat_dom"/>
</dbReference>
<dbReference type="EMBL" id="JBHSON010000033">
    <property type="protein sequence ID" value="MFC5748592.1"/>
    <property type="molecule type" value="Genomic_DNA"/>
</dbReference>
<dbReference type="Gene3D" id="2.40.440.10">
    <property type="entry name" value="L,D-transpeptidase catalytic domain-like"/>
    <property type="match status" value="1"/>
</dbReference>
<protein>
    <submittedName>
        <fullName evidence="11">Ig-like domain-containing protein</fullName>
    </submittedName>
</protein>
<keyword evidence="5" id="KW-0012">Acyltransferase</keyword>
<evidence type="ECO:0000256" key="3">
    <source>
        <dbReference type="ARBA" id="ARBA00022960"/>
    </source>
</evidence>
<organism evidence="11 12">
    <name type="scientific">Actinomadura rugatobispora</name>
    <dbReference type="NCBI Taxonomy" id="1994"/>
    <lineage>
        <taxon>Bacteria</taxon>
        <taxon>Bacillati</taxon>
        <taxon>Actinomycetota</taxon>
        <taxon>Actinomycetes</taxon>
        <taxon>Streptosporangiales</taxon>
        <taxon>Thermomonosporaceae</taxon>
        <taxon>Actinomadura</taxon>
    </lineage>
</organism>
<evidence type="ECO:0000259" key="10">
    <source>
        <dbReference type="PROSITE" id="PS52029"/>
    </source>
</evidence>
<evidence type="ECO:0000256" key="6">
    <source>
        <dbReference type="ARBA" id="ARBA00023316"/>
    </source>
</evidence>
<keyword evidence="9" id="KW-0732">Signal</keyword>
<evidence type="ECO:0000256" key="2">
    <source>
        <dbReference type="ARBA" id="ARBA00022679"/>
    </source>
</evidence>
<comment type="caution">
    <text evidence="11">The sequence shown here is derived from an EMBL/GenBank/DDBJ whole genome shotgun (WGS) entry which is preliminary data.</text>
</comment>
<reference evidence="12" key="1">
    <citation type="journal article" date="2019" name="Int. J. Syst. Evol. Microbiol.">
        <title>The Global Catalogue of Microorganisms (GCM) 10K type strain sequencing project: providing services to taxonomists for standard genome sequencing and annotation.</title>
        <authorList>
            <consortium name="The Broad Institute Genomics Platform"/>
            <consortium name="The Broad Institute Genome Sequencing Center for Infectious Disease"/>
            <person name="Wu L."/>
            <person name="Ma J."/>
        </authorList>
    </citation>
    <scope>NUCLEOTIDE SEQUENCE [LARGE SCALE GENOMIC DNA]</scope>
    <source>
        <strain evidence="12">KCTC 42087</strain>
    </source>
</reference>
<dbReference type="SUPFAM" id="SSF141523">
    <property type="entry name" value="L,D-transpeptidase catalytic domain-like"/>
    <property type="match status" value="1"/>
</dbReference>
<dbReference type="PROSITE" id="PS51257">
    <property type="entry name" value="PROKAR_LIPOPROTEIN"/>
    <property type="match status" value="1"/>
</dbReference>